<dbReference type="EMBL" id="PEWV01000017">
    <property type="protein sequence ID" value="PIU42144.1"/>
    <property type="molecule type" value="Genomic_DNA"/>
</dbReference>
<dbReference type="PANTHER" id="PTHR36305:SF1">
    <property type="entry name" value="PHOSPHATIDYLGLYCEROPHOSPHATASE A"/>
    <property type="match status" value="1"/>
</dbReference>
<proteinExistence type="predicted"/>
<dbReference type="InterPro" id="IPR007686">
    <property type="entry name" value="YutG/PgpA"/>
</dbReference>
<evidence type="ECO:0000313" key="4">
    <source>
        <dbReference type="Proteomes" id="UP000230052"/>
    </source>
</evidence>
<keyword evidence="1" id="KW-0812">Transmembrane</keyword>
<evidence type="ECO:0000259" key="2">
    <source>
        <dbReference type="Pfam" id="PF04608"/>
    </source>
</evidence>
<comment type="caution">
    <text evidence="3">The sequence shown here is derived from an EMBL/GenBank/DDBJ whole genome shotgun (WGS) entry which is preliminary data.</text>
</comment>
<dbReference type="CDD" id="cd06971">
    <property type="entry name" value="PgpA"/>
    <property type="match status" value="1"/>
</dbReference>
<keyword evidence="1" id="KW-1133">Transmembrane helix</keyword>
<accession>A0A2J0KXW6</accession>
<evidence type="ECO:0000256" key="1">
    <source>
        <dbReference type="SAM" id="Phobius"/>
    </source>
</evidence>
<protein>
    <submittedName>
        <fullName evidence="3">Phosphatidylglycerophosphatase A</fullName>
    </submittedName>
</protein>
<feature type="transmembrane region" description="Helical" evidence="1">
    <location>
        <begin position="42"/>
        <end position="61"/>
    </location>
</feature>
<dbReference type="InterPro" id="IPR036681">
    <property type="entry name" value="PgpA-like_sf"/>
</dbReference>
<dbReference type="GO" id="GO:0008962">
    <property type="term" value="F:phosphatidylglycerophosphatase activity"/>
    <property type="evidence" value="ECO:0007669"/>
    <property type="project" value="InterPro"/>
</dbReference>
<evidence type="ECO:0000313" key="3">
    <source>
        <dbReference type="EMBL" id="PIU42144.1"/>
    </source>
</evidence>
<dbReference type="Proteomes" id="UP000230052">
    <property type="component" value="Unassembled WGS sequence"/>
</dbReference>
<sequence length="147" mass="16371">MQKIIKLFATFFYIGYAPEAQGTLASLAALFLYYFVKDNLSLYIFTVLFLIVSGFLVSGKAEEIFKKKDASQITIDEASGMLVALFLIPPRWPYVIVGFILFRLLDIIKPQPIRKLEGLKGSAGVMLDDIAAGVLTNVILQTARLIF</sequence>
<dbReference type="GO" id="GO:0006629">
    <property type="term" value="P:lipid metabolic process"/>
    <property type="evidence" value="ECO:0007669"/>
    <property type="project" value="InterPro"/>
</dbReference>
<feature type="transmembrane region" description="Helical" evidence="1">
    <location>
        <begin position="12"/>
        <end position="36"/>
    </location>
</feature>
<dbReference type="AlphaFoldDB" id="A0A2J0KXW6"/>
<organism evidence="3 4">
    <name type="scientific">Candidatus Aquitaenariimonas noxiae</name>
    <dbReference type="NCBI Taxonomy" id="1974741"/>
    <lineage>
        <taxon>Bacteria</taxon>
        <taxon>Pseudomonadati</taxon>
        <taxon>Candidatus Omnitrophota</taxon>
        <taxon>Candidatus Aquitaenariimonas</taxon>
    </lineage>
</organism>
<gene>
    <name evidence="3" type="ORF">COS99_01645</name>
</gene>
<dbReference type="SUPFAM" id="SSF101307">
    <property type="entry name" value="YutG-like"/>
    <property type="match status" value="1"/>
</dbReference>
<dbReference type="PANTHER" id="PTHR36305">
    <property type="entry name" value="PHOSPHATIDYLGLYCEROPHOSPHATASE A"/>
    <property type="match status" value="1"/>
</dbReference>
<feature type="transmembrane region" description="Helical" evidence="1">
    <location>
        <begin position="82"/>
        <end position="105"/>
    </location>
</feature>
<dbReference type="InterPro" id="IPR026037">
    <property type="entry name" value="PgpA"/>
</dbReference>
<dbReference type="PIRSF" id="PIRSF006162">
    <property type="entry name" value="PgpA"/>
    <property type="match status" value="1"/>
</dbReference>
<keyword evidence="1" id="KW-0472">Membrane</keyword>
<dbReference type="Pfam" id="PF04608">
    <property type="entry name" value="PgpA"/>
    <property type="match status" value="1"/>
</dbReference>
<name>A0A2J0KXW6_9BACT</name>
<feature type="domain" description="YutG/PgpA" evidence="2">
    <location>
        <begin position="8"/>
        <end position="143"/>
    </location>
</feature>
<reference evidence="3 4" key="1">
    <citation type="submission" date="2017-09" db="EMBL/GenBank/DDBJ databases">
        <title>Depth-based differentiation of microbial function through sediment-hosted aquifers and enrichment of novel symbionts in the deep terrestrial subsurface.</title>
        <authorList>
            <person name="Probst A.J."/>
            <person name="Ladd B."/>
            <person name="Jarett J.K."/>
            <person name="Geller-Mcgrath D.E."/>
            <person name="Sieber C.M."/>
            <person name="Emerson J.B."/>
            <person name="Anantharaman K."/>
            <person name="Thomas B.C."/>
            <person name="Malmstrom R."/>
            <person name="Stieglmeier M."/>
            <person name="Klingl A."/>
            <person name="Woyke T."/>
            <person name="Ryan C.M."/>
            <person name="Banfield J.F."/>
        </authorList>
    </citation>
    <scope>NUCLEOTIDE SEQUENCE [LARGE SCALE GENOMIC DNA]</scope>
    <source>
        <strain evidence="3">CG07_land_8_20_14_0_80_42_15</strain>
    </source>
</reference>